<protein>
    <submittedName>
        <fullName evidence="2">Ankyrin repeat domain-containing protein 50</fullName>
    </submittedName>
</protein>
<dbReference type="PANTHER" id="PTHR22677:SF4">
    <property type="entry name" value="USHER SYNDROME TYPE-1G PROTEIN-LIKE PROTEIN"/>
    <property type="match status" value="1"/>
</dbReference>
<dbReference type="InterPro" id="IPR002110">
    <property type="entry name" value="Ankyrin_rpt"/>
</dbReference>
<evidence type="ECO:0000313" key="3">
    <source>
        <dbReference type="Proteomes" id="UP001174909"/>
    </source>
</evidence>
<feature type="repeat" description="ANK" evidence="1">
    <location>
        <begin position="18"/>
        <end position="43"/>
    </location>
</feature>
<name>A0AA35T545_GEOBA</name>
<dbReference type="SUPFAM" id="SSF48403">
    <property type="entry name" value="Ankyrin repeat"/>
    <property type="match status" value="1"/>
</dbReference>
<gene>
    <name evidence="2" type="ORF">GBAR_LOCUS22786</name>
</gene>
<feature type="repeat" description="ANK" evidence="1">
    <location>
        <begin position="50"/>
        <end position="76"/>
    </location>
</feature>
<dbReference type="PANTHER" id="PTHR22677">
    <property type="entry name" value="ANKYRIN REPEAT DOMAIN-CONTAINING PROTEIN 60"/>
    <property type="match status" value="1"/>
</dbReference>
<sequence length="76" mass="8275">MTYTYTLSIMMVSFVTQEGSTALLAAGWKGHSEVVKLLLGAGARDIPNKDGNTALSMARANNHNDVVQYLLQHQPK</sequence>
<dbReference type="InterPro" id="IPR039323">
    <property type="entry name" value="ANKRD_45/46/60"/>
</dbReference>
<dbReference type="AlphaFoldDB" id="A0AA35T545"/>
<organism evidence="2 3">
    <name type="scientific">Geodia barretti</name>
    <name type="common">Barrett's horny sponge</name>
    <dbReference type="NCBI Taxonomy" id="519541"/>
    <lineage>
        <taxon>Eukaryota</taxon>
        <taxon>Metazoa</taxon>
        <taxon>Porifera</taxon>
        <taxon>Demospongiae</taxon>
        <taxon>Heteroscleromorpha</taxon>
        <taxon>Tetractinellida</taxon>
        <taxon>Astrophorina</taxon>
        <taxon>Geodiidae</taxon>
        <taxon>Geodia</taxon>
    </lineage>
</organism>
<dbReference type="Proteomes" id="UP001174909">
    <property type="component" value="Unassembled WGS sequence"/>
</dbReference>
<evidence type="ECO:0000256" key="1">
    <source>
        <dbReference type="PROSITE-ProRule" id="PRU00023"/>
    </source>
</evidence>
<proteinExistence type="predicted"/>
<reference evidence="2" key="1">
    <citation type="submission" date="2023-03" db="EMBL/GenBank/DDBJ databases">
        <authorList>
            <person name="Steffen K."/>
            <person name="Cardenas P."/>
        </authorList>
    </citation>
    <scope>NUCLEOTIDE SEQUENCE</scope>
</reference>
<keyword evidence="1" id="KW-0040">ANK repeat</keyword>
<dbReference type="Gene3D" id="1.25.40.20">
    <property type="entry name" value="Ankyrin repeat-containing domain"/>
    <property type="match status" value="1"/>
</dbReference>
<comment type="caution">
    <text evidence="2">The sequence shown here is derived from an EMBL/GenBank/DDBJ whole genome shotgun (WGS) entry which is preliminary data.</text>
</comment>
<dbReference type="PROSITE" id="PS50088">
    <property type="entry name" value="ANK_REPEAT"/>
    <property type="match status" value="2"/>
</dbReference>
<accession>A0AA35T545</accession>
<dbReference type="EMBL" id="CASHTH010003155">
    <property type="protein sequence ID" value="CAI8041002.1"/>
    <property type="molecule type" value="Genomic_DNA"/>
</dbReference>
<evidence type="ECO:0000313" key="2">
    <source>
        <dbReference type="EMBL" id="CAI8041002.1"/>
    </source>
</evidence>
<keyword evidence="3" id="KW-1185">Reference proteome</keyword>
<dbReference type="SMART" id="SM00248">
    <property type="entry name" value="ANK"/>
    <property type="match status" value="2"/>
</dbReference>
<dbReference type="InterPro" id="IPR036770">
    <property type="entry name" value="Ankyrin_rpt-contain_sf"/>
</dbReference>
<dbReference type="Pfam" id="PF12796">
    <property type="entry name" value="Ank_2"/>
    <property type="match status" value="1"/>
</dbReference>
<dbReference type="PROSITE" id="PS50297">
    <property type="entry name" value="ANK_REP_REGION"/>
    <property type="match status" value="2"/>
</dbReference>